<evidence type="ECO:0000256" key="1">
    <source>
        <dbReference type="ARBA" id="ARBA00001974"/>
    </source>
</evidence>
<evidence type="ECO:0000313" key="8">
    <source>
        <dbReference type="Proteomes" id="UP000008387"/>
    </source>
</evidence>
<dbReference type="eggNOG" id="COG1252">
    <property type="taxonomic scope" value="Bacteria"/>
</dbReference>
<gene>
    <name evidence="7" type="ordered locus">HBZC1_02100</name>
</gene>
<keyword evidence="5" id="KW-0560">Oxidoreductase</keyword>
<evidence type="ECO:0000256" key="5">
    <source>
        <dbReference type="ARBA" id="ARBA00023002"/>
    </source>
</evidence>
<proteinExistence type="inferred from homology"/>
<dbReference type="InterPro" id="IPR036188">
    <property type="entry name" value="FAD/NAD-bd_sf"/>
</dbReference>
<dbReference type="HOGENOM" id="CLU_021377_7_2_7"/>
<dbReference type="Pfam" id="PF07992">
    <property type="entry name" value="Pyr_redox_2"/>
    <property type="match status" value="1"/>
</dbReference>
<dbReference type="AlphaFoldDB" id="F8KR25"/>
<feature type="domain" description="FAD/NAD(P)-binding" evidence="6">
    <location>
        <begin position="5"/>
        <end position="312"/>
    </location>
</feature>
<evidence type="ECO:0000313" key="7">
    <source>
        <dbReference type="EMBL" id="CCB79196.1"/>
    </source>
</evidence>
<reference evidence="7 8" key="1">
    <citation type="journal article" date="2011" name="J. Bacteriol.">
        <title>Genome sequence of Helicobacter bizzozeronii strain CIII-1, an isolate from human gastric mucosa.</title>
        <authorList>
            <person name="Schott T."/>
            <person name="Rossi M."/>
            <person name="Hanninen M.L."/>
        </authorList>
    </citation>
    <scope>NUCLEOTIDE SEQUENCE [LARGE SCALE GENOMIC DNA]</scope>
    <source>
        <strain evidence="7 8">CIII-1</strain>
    </source>
</reference>
<dbReference type="EMBL" id="FR871757">
    <property type="protein sequence ID" value="CCB79196.1"/>
    <property type="molecule type" value="Genomic_DNA"/>
</dbReference>
<dbReference type="InterPro" id="IPR051169">
    <property type="entry name" value="NADH-Q_oxidoreductase"/>
</dbReference>
<dbReference type="GO" id="GO:0019646">
    <property type="term" value="P:aerobic electron transport chain"/>
    <property type="evidence" value="ECO:0007669"/>
    <property type="project" value="TreeGrafter"/>
</dbReference>
<dbReference type="PANTHER" id="PTHR42913">
    <property type="entry name" value="APOPTOSIS-INDUCING FACTOR 1"/>
    <property type="match status" value="1"/>
</dbReference>
<dbReference type="Proteomes" id="UP000008387">
    <property type="component" value="Chromosome"/>
</dbReference>
<dbReference type="KEGG" id="hbi:HBZC1_02100"/>
<dbReference type="Gene3D" id="3.50.50.100">
    <property type="match status" value="1"/>
</dbReference>
<keyword evidence="8" id="KW-1185">Reference proteome</keyword>
<protein>
    <submittedName>
        <fullName evidence="7">NADH dehydrogenase, putative</fullName>
    </submittedName>
</protein>
<dbReference type="PANTHER" id="PTHR42913:SF3">
    <property type="entry name" value="64 KDA MITOCHONDRIAL NADH DEHYDROGENASE (EUROFUNG)"/>
    <property type="match status" value="1"/>
</dbReference>
<dbReference type="STRING" id="1002804.HBZC1_02100"/>
<evidence type="ECO:0000256" key="4">
    <source>
        <dbReference type="ARBA" id="ARBA00022827"/>
    </source>
</evidence>
<comment type="similarity">
    <text evidence="2">Belongs to the NADH dehydrogenase family.</text>
</comment>
<comment type="cofactor">
    <cofactor evidence="1">
        <name>FAD</name>
        <dbReference type="ChEBI" id="CHEBI:57692"/>
    </cofactor>
</comment>
<organism evidence="7 8">
    <name type="scientific">Helicobacter bizzozeronii (strain CIII-1)</name>
    <dbReference type="NCBI Taxonomy" id="1002804"/>
    <lineage>
        <taxon>Bacteria</taxon>
        <taxon>Pseudomonadati</taxon>
        <taxon>Campylobacterota</taxon>
        <taxon>Epsilonproteobacteria</taxon>
        <taxon>Campylobacterales</taxon>
        <taxon>Helicobacteraceae</taxon>
        <taxon>Helicobacter</taxon>
    </lineage>
</organism>
<dbReference type="InterPro" id="IPR023753">
    <property type="entry name" value="FAD/NAD-binding_dom"/>
</dbReference>
<name>F8KR25_HELBC</name>
<sequence>MNLPQVLVLGAGYASLAFLKALGASVRQKCQITLIAKSPLHYFSVLLHEVAMGASQHALELSKILPCGVQFIEDQVLEIQAKSVRGQKGVYAYDKLIVGLGFASESFGVHGVREHTRALISYKEAQNTHQELLQAIQACKGHFSVVVCGGGFSGVELIGALSDHLPKFFKQYGLDPSQARITCIEAMPQILPMFSDKLVQKGVAYLRSLGVHLEVGAKILECCADRVVVEKEHTKQEIMADFIFWTCGVRGNQVIENSPFLMSTRSRVEVNAFLEPIDMPQQGIFILGDCAAFKDPLGKFYPASAQLASQMGAYLGSQFGLILEGKTPNAPFIFQEKGLICSLGACYAIGRVGRFHLAGRIAAWLKKYTEWKWERSLKADWF</sequence>
<keyword evidence="4" id="KW-0274">FAD</keyword>
<evidence type="ECO:0000256" key="2">
    <source>
        <dbReference type="ARBA" id="ARBA00005272"/>
    </source>
</evidence>
<keyword evidence="3" id="KW-0285">Flavoprotein</keyword>
<dbReference type="GO" id="GO:0003955">
    <property type="term" value="F:NAD(P)H dehydrogenase (quinone) activity"/>
    <property type="evidence" value="ECO:0007669"/>
    <property type="project" value="TreeGrafter"/>
</dbReference>
<accession>F8KR25</accession>
<dbReference type="RefSeq" id="WP_013889701.1">
    <property type="nucleotide sequence ID" value="NC_015674.1"/>
</dbReference>
<evidence type="ECO:0000256" key="3">
    <source>
        <dbReference type="ARBA" id="ARBA00022630"/>
    </source>
</evidence>
<evidence type="ECO:0000259" key="6">
    <source>
        <dbReference type="Pfam" id="PF07992"/>
    </source>
</evidence>
<dbReference type="SUPFAM" id="SSF51905">
    <property type="entry name" value="FAD/NAD(P)-binding domain"/>
    <property type="match status" value="2"/>
</dbReference>